<organism evidence="2 3">
    <name type="scientific">Elysia marginata</name>
    <dbReference type="NCBI Taxonomy" id="1093978"/>
    <lineage>
        <taxon>Eukaryota</taxon>
        <taxon>Metazoa</taxon>
        <taxon>Spiralia</taxon>
        <taxon>Lophotrochozoa</taxon>
        <taxon>Mollusca</taxon>
        <taxon>Gastropoda</taxon>
        <taxon>Heterobranchia</taxon>
        <taxon>Euthyneura</taxon>
        <taxon>Panpulmonata</taxon>
        <taxon>Sacoglossa</taxon>
        <taxon>Placobranchoidea</taxon>
        <taxon>Plakobranchidae</taxon>
        <taxon>Elysia</taxon>
    </lineage>
</organism>
<feature type="region of interest" description="Disordered" evidence="1">
    <location>
        <begin position="201"/>
        <end position="223"/>
    </location>
</feature>
<comment type="caution">
    <text evidence="2">The sequence shown here is derived from an EMBL/GenBank/DDBJ whole genome shotgun (WGS) entry which is preliminary data.</text>
</comment>
<accession>A0AAV4FNF5</accession>
<protein>
    <submittedName>
        <fullName evidence="2">Uncharacterized protein</fullName>
    </submittedName>
</protein>
<proteinExistence type="predicted"/>
<gene>
    <name evidence="2" type="ORF">ElyMa_005750700</name>
</gene>
<dbReference type="AlphaFoldDB" id="A0AAV4FNF5"/>
<reference evidence="2 3" key="1">
    <citation type="journal article" date="2021" name="Elife">
        <title>Chloroplast acquisition without the gene transfer in kleptoplastic sea slugs, Plakobranchus ocellatus.</title>
        <authorList>
            <person name="Maeda T."/>
            <person name="Takahashi S."/>
            <person name="Yoshida T."/>
            <person name="Shimamura S."/>
            <person name="Takaki Y."/>
            <person name="Nagai Y."/>
            <person name="Toyoda A."/>
            <person name="Suzuki Y."/>
            <person name="Arimoto A."/>
            <person name="Ishii H."/>
            <person name="Satoh N."/>
            <person name="Nishiyama T."/>
            <person name="Hasebe M."/>
            <person name="Maruyama T."/>
            <person name="Minagawa J."/>
            <person name="Obokata J."/>
            <person name="Shigenobu S."/>
        </authorList>
    </citation>
    <scope>NUCLEOTIDE SEQUENCE [LARGE SCALE GENOMIC DNA]</scope>
</reference>
<name>A0AAV4FNF5_9GAST</name>
<dbReference type="Proteomes" id="UP000762676">
    <property type="component" value="Unassembled WGS sequence"/>
</dbReference>
<evidence type="ECO:0000313" key="2">
    <source>
        <dbReference type="EMBL" id="GFR74245.1"/>
    </source>
</evidence>
<evidence type="ECO:0000256" key="1">
    <source>
        <dbReference type="SAM" id="MobiDB-lite"/>
    </source>
</evidence>
<keyword evidence="3" id="KW-1185">Reference proteome</keyword>
<dbReference type="EMBL" id="BMAT01011510">
    <property type="protein sequence ID" value="GFR74245.1"/>
    <property type="molecule type" value="Genomic_DNA"/>
</dbReference>
<evidence type="ECO:0000313" key="3">
    <source>
        <dbReference type="Proteomes" id="UP000762676"/>
    </source>
</evidence>
<sequence length="251" mass="26890">MHETKNTTLRALTPISNETEEGVVESNQTQQMQEKGQALSSHLNIPTPSTGIKHLDSAIGSTGADGVSPPRLTETLSLSPEMFFLRTPLKQPPKIAFDDIRQATHTHQGLLVESAAYNKAIPPDKYATVSAESKKRAMSPAERMGYIRTIVDDVEDDFMSSSFNSASRSSSFNSASRSSSFSCSRVSLALARRNFRRNLSGGGGAIGSRGSTRPNDTAAPTFPSGMAGTELMDYLMSVATGDTSEFVLSAC</sequence>